<dbReference type="GO" id="GO:0004664">
    <property type="term" value="F:prephenate dehydratase activity"/>
    <property type="evidence" value="ECO:0007669"/>
    <property type="project" value="UniProtKB-EC"/>
</dbReference>
<evidence type="ECO:0000256" key="6">
    <source>
        <dbReference type="ARBA" id="ARBA00023239"/>
    </source>
</evidence>
<dbReference type="AlphaFoldDB" id="A0A7X8TIP5"/>
<dbReference type="GO" id="GO:0009094">
    <property type="term" value="P:L-phenylalanine biosynthetic process"/>
    <property type="evidence" value="ECO:0007669"/>
    <property type="project" value="UniProtKB-UniPathway"/>
</dbReference>
<keyword evidence="5" id="KW-0584">Phenylalanine biosynthesis</keyword>
<dbReference type="EC" id="4.2.1.51" evidence="2"/>
<dbReference type="Gene3D" id="3.40.190.10">
    <property type="entry name" value="Periplasmic binding protein-like II"/>
    <property type="match status" value="2"/>
</dbReference>
<evidence type="ECO:0000313" key="11">
    <source>
        <dbReference type="Proteomes" id="UP000523139"/>
    </source>
</evidence>
<dbReference type="PROSITE" id="PS00857">
    <property type="entry name" value="PREPHENATE_DEHYDR_1"/>
    <property type="match status" value="1"/>
</dbReference>
<accession>A0A7X8TIP5</accession>
<keyword evidence="6" id="KW-0456">Lyase</keyword>
<dbReference type="PROSITE" id="PS51171">
    <property type="entry name" value="PREPHENATE_DEHYDR_3"/>
    <property type="match status" value="1"/>
</dbReference>
<evidence type="ECO:0000313" key="10">
    <source>
        <dbReference type="EMBL" id="NLS09500.1"/>
    </source>
</evidence>
<evidence type="ECO:0000256" key="3">
    <source>
        <dbReference type="ARBA" id="ARBA00022605"/>
    </source>
</evidence>
<comment type="catalytic activity">
    <reaction evidence="7">
        <text>prephenate + H(+) = 3-phenylpyruvate + CO2 + H2O</text>
        <dbReference type="Rhea" id="RHEA:21648"/>
        <dbReference type="ChEBI" id="CHEBI:15377"/>
        <dbReference type="ChEBI" id="CHEBI:15378"/>
        <dbReference type="ChEBI" id="CHEBI:16526"/>
        <dbReference type="ChEBI" id="CHEBI:18005"/>
        <dbReference type="ChEBI" id="CHEBI:29934"/>
        <dbReference type="EC" id="4.2.1.51"/>
    </reaction>
</comment>
<keyword evidence="3" id="KW-0028">Amino-acid biosynthesis</keyword>
<sequence length="302" mass="33050">MSQILDQAAAASEKSGSQGPRISFLGPEGTFSESVVDYIFEDRDFHRLPQNTISDCLASLASGAADHAVVPVENSTGGVVPDFWDILARGWQQRSWEITHDVVSDVSQHLFTLPELAEVGQKPVKIFSHWQALRQCRKYLDRVYPKADWVPVDSTAEAGRLVREAAGEAYAAIGHRNIGDRFGLTRLAASVEDNPFNQTRFMVVSRRSTTATGYQGAAAEARALTYHSALSPSLASVPAALAEIQQGQGWELAGCYSLPKPGYMGEYNVFMDWRTGGELPADPVDPTPDSEYVVLDTYLRVP</sequence>
<dbReference type="UniPathway" id="UPA00121">
    <property type="reaction ID" value="UER00345"/>
</dbReference>
<comment type="caution">
    <text evidence="10">The sequence shown here is derived from an EMBL/GenBank/DDBJ whole genome shotgun (WGS) entry which is preliminary data.</text>
</comment>
<evidence type="ECO:0000256" key="1">
    <source>
        <dbReference type="ARBA" id="ARBA00004741"/>
    </source>
</evidence>
<protein>
    <recommendedName>
        <fullName evidence="2">prephenate dehydratase</fullName>
        <ecNumber evidence="2">4.2.1.51</ecNumber>
    </recommendedName>
</protein>
<evidence type="ECO:0000256" key="4">
    <source>
        <dbReference type="ARBA" id="ARBA00023141"/>
    </source>
</evidence>
<evidence type="ECO:0000256" key="7">
    <source>
        <dbReference type="ARBA" id="ARBA00047848"/>
    </source>
</evidence>
<keyword evidence="4" id="KW-0057">Aromatic amino acid biosynthesis</keyword>
<dbReference type="Proteomes" id="UP000523139">
    <property type="component" value="Unassembled WGS sequence"/>
</dbReference>
<dbReference type="SUPFAM" id="SSF53850">
    <property type="entry name" value="Periplasmic binding protein-like II"/>
    <property type="match status" value="1"/>
</dbReference>
<evidence type="ECO:0000259" key="9">
    <source>
        <dbReference type="PROSITE" id="PS51171"/>
    </source>
</evidence>
<keyword evidence="11" id="KW-1185">Reference proteome</keyword>
<evidence type="ECO:0000256" key="2">
    <source>
        <dbReference type="ARBA" id="ARBA00013147"/>
    </source>
</evidence>
<dbReference type="PANTHER" id="PTHR21022">
    <property type="entry name" value="PREPHENATE DEHYDRATASE P PROTEIN"/>
    <property type="match status" value="1"/>
</dbReference>
<dbReference type="PANTHER" id="PTHR21022:SF19">
    <property type="entry name" value="PREPHENATE DEHYDRATASE-RELATED"/>
    <property type="match status" value="1"/>
</dbReference>
<organism evidence="10 11">
    <name type="scientific">Nesterenkonia sedimenti</name>
    <dbReference type="NCBI Taxonomy" id="1463632"/>
    <lineage>
        <taxon>Bacteria</taxon>
        <taxon>Bacillati</taxon>
        <taxon>Actinomycetota</taxon>
        <taxon>Actinomycetes</taxon>
        <taxon>Micrococcales</taxon>
        <taxon>Micrococcaceae</taxon>
        <taxon>Nesterenkonia</taxon>
    </lineage>
</organism>
<dbReference type="Pfam" id="PF00800">
    <property type="entry name" value="PDT"/>
    <property type="match status" value="1"/>
</dbReference>
<feature type="domain" description="Prephenate dehydratase" evidence="9">
    <location>
        <begin position="21"/>
        <end position="206"/>
    </location>
</feature>
<evidence type="ECO:0000256" key="8">
    <source>
        <dbReference type="SAM" id="MobiDB-lite"/>
    </source>
</evidence>
<dbReference type="GO" id="GO:0005737">
    <property type="term" value="C:cytoplasm"/>
    <property type="evidence" value="ECO:0007669"/>
    <property type="project" value="TreeGrafter"/>
</dbReference>
<dbReference type="RefSeq" id="WP_168887006.1">
    <property type="nucleotide sequence ID" value="NZ_JABAHY010000004.1"/>
</dbReference>
<proteinExistence type="predicted"/>
<dbReference type="EMBL" id="JABAHY010000004">
    <property type="protein sequence ID" value="NLS09500.1"/>
    <property type="molecule type" value="Genomic_DNA"/>
</dbReference>
<comment type="pathway">
    <text evidence="1">Amino-acid biosynthesis; L-phenylalanine biosynthesis; phenylpyruvate from prephenate: step 1/1.</text>
</comment>
<feature type="region of interest" description="Disordered" evidence="8">
    <location>
        <begin position="1"/>
        <end position="25"/>
    </location>
</feature>
<evidence type="ECO:0000256" key="5">
    <source>
        <dbReference type="ARBA" id="ARBA00023222"/>
    </source>
</evidence>
<dbReference type="InterPro" id="IPR001086">
    <property type="entry name" value="Preph_deHydtase"/>
</dbReference>
<reference evidence="10 11" key="1">
    <citation type="submission" date="2020-04" db="EMBL/GenBank/DDBJ databases">
        <title>Nesterenkonia sp. nov., isolated from marine sediment.</title>
        <authorList>
            <person name="Zhang G."/>
        </authorList>
    </citation>
    <scope>NUCLEOTIDE SEQUENCE [LARGE SCALE GENOMIC DNA]</scope>
    <source>
        <strain evidence="10 11">MY13</strain>
    </source>
</reference>
<dbReference type="InterPro" id="IPR018528">
    <property type="entry name" value="Preph_deHydtase_CS"/>
</dbReference>
<name>A0A7X8TIP5_9MICC</name>
<gene>
    <name evidence="10" type="ORF">HGQ17_05655</name>
</gene>